<name>A0A812KX42_9DINO</name>
<proteinExistence type="predicted"/>
<dbReference type="InterPro" id="IPR002048">
    <property type="entry name" value="EF_hand_dom"/>
</dbReference>
<dbReference type="AlphaFoldDB" id="A0A812KX42"/>
<evidence type="ECO:0000256" key="1">
    <source>
        <dbReference type="ARBA" id="ARBA00004141"/>
    </source>
</evidence>
<dbReference type="SUPFAM" id="SSF47473">
    <property type="entry name" value="EF-hand"/>
    <property type="match status" value="1"/>
</dbReference>
<keyword evidence="2" id="KW-0813">Transport</keyword>
<dbReference type="Gene3D" id="1.10.287.70">
    <property type="match status" value="1"/>
</dbReference>
<gene>
    <name evidence="15" type="primary">Cacna1e</name>
    <name evidence="15" type="ORF">SNAT2548_LOCUS10363</name>
</gene>
<keyword evidence="7" id="KW-0851">Voltage-gated channel</keyword>
<dbReference type="Proteomes" id="UP000604046">
    <property type="component" value="Unassembled WGS sequence"/>
</dbReference>
<dbReference type="OrthoDB" id="416585at2759"/>
<dbReference type="EMBL" id="CAJNDS010000857">
    <property type="protein sequence ID" value="CAE7237702.1"/>
    <property type="molecule type" value="Genomic_DNA"/>
</dbReference>
<evidence type="ECO:0000256" key="7">
    <source>
        <dbReference type="ARBA" id="ARBA00022882"/>
    </source>
</evidence>
<dbReference type="InterPro" id="IPR050599">
    <property type="entry name" value="VDCC_alpha-1_subunit"/>
</dbReference>
<dbReference type="InterPro" id="IPR005821">
    <property type="entry name" value="Ion_trans_dom"/>
</dbReference>
<evidence type="ECO:0000256" key="12">
    <source>
        <dbReference type="ARBA" id="ARBA00023303"/>
    </source>
</evidence>
<evidence type="ECO:0000313" key="15">
    <source>
        <dbReference type="EMBL" id="CAE7237702.1"/>
    </source>
</evidence>
<dbReference type="GO" id="GO:0008331">
    <property type="term" value="F:high voltage-gated calcium channel activity"/>
    <property type="evidence" value="ECO:0007669"/>
    <property type="project" value="TreeGrafter"/>
</dbReference>
<comment type="subcellular location">
    <subcellularLocation>
        <location evidence="1">Membrane</location>
        <topology evidence="1">Multi-pass membrane protein</topology>
    </subcellularLocation>
</comment>
<evidence type="ECO:0000256" key="2">
    <source>
        <dbReference type="ARBA" id="ARBA00022448"/>
    </source>
</evidence>
<evidence type="ECO:0000256" key="3">
    <source>
        <dbReference type="ARBA" id="ARBA00022568"/>
    </source>
</evidence>
<dbReference type="PROSITE" id="PS50222">
    <property type="entry name" value="EF_HAND_2"/>
    <property type="match status" value="1"/>
</dbReference>
<feature type="transmembrane region" description="Helical" evidence="13">
    <location>
        <begin position="42"/>
        <end position="64"/>
    </location>
</feature>
<accession>A0A812KX42</accession>
<keyword evidence="4" id="KW-0107">Calcium channel</keyword>
<evidence type="ECO:0000259" key="14">
    <source>
        <dbReference type="PROSITE" id="PS50222"/>
    </source>
</evidence>
<dbReference type="PROSITE" id="PS00018">
    <property type="entry name" value="EF_HAND_1"/>
    <property type="match status" value="1"/>
</dbReference>
<evidence type="ECO:0000256" key="11">
    <source>
        <dbReference type="ARBA" id="ARBA00023180"/>
    </source>
</evidence>
<dbReference type="Gene3D" id="1.10.238.10">
    <property type="entry name" value="EF-hand"/>
    <property type="match status" value="1"/>
</dbReference>
<dbReference type="Pfam" id="PF00520">
    <property type="entry name" value="Ion_trans"/>
    <property type="match status" value="1"/>
</dbReference>
<evidence type="ECO:0000256" key="13">
    <source>
        <dbReference type="SAM" id="Phobius"/>
    </source>
</evidence>
<keyword evidence="12" id="KW-0407">Ion channel</keyword>
<evidence type="ECO:0000256" key="10">
    <source>
        <dbReference type="ARBA" id="ARBA00023136"/>
    </source>
</evidence>
<organism evidence="15 16">
    <name type="scientific">Symbiodinium natans</name>
    <dbReference type="NCBI Taxonomy" id="878477"/>
    <lineage>
        <taxon>Eukaryota</taxon>
        <taxon>Sar</taxon>
        <taxon>Alveolata</taxon>
        <taxon>Dinophyceae</taxon>
        <taxon>Suessiales</taxon>
        <taxon>Symbiodiniaceae</taxon>
        <taxon>Symbiodinium</taxon>
    </lineage>
</organism>
<keyword evidence="11" id="KW-0325">Glycoprotein</keyword>
<keyword evidence="5 13" id="KW-0812">Transmembrane</keyword>
<dbReference type="SUPFAM" id="SSF81324">
    <property type="entry name" value="Voltage-gated potassium channels"/>
    <property type="match status" value="1"/>
</dbReference>
<keyword evidence="3" id="KW-0109">Calcium transport</keyword>
<evidence type="ECO:0000256" key="5">
    <source>
        <dbReference type="ARBA" id="ARBA00022692"/>
    </source>
</evidence>
<keyword evidence="6" id="KW-0106">Calcium</keyword>
<evidence type="ECO:0000313" key="16">
    <source>
        <dbReference type="Proteomes" id="UP000604046"/>
    </source>
</evidence>
<dbReference type="GO" id="GO:0005891">
    <property type="term" value="C:voltage-gated calcium channel complex"/>
    <property type="evidence" value="ECO:0007669"/>
    <property type="project" value="TreeGrafter"/>
</dbReference>
<evidence type="ECO:0000256" key="6">
    <source>
        <dbReference type="ARBA" id="ARBA00022837"/>
    </source>
</evidence>
<dbReference type="InterPro" id="IPR018247">
    <property type="entry name" value="EF_Hand_1_Ca_BS"/>
</dbReference>
<keyword evidence="10 13" id="KW-0472">Membrane</keyword>
<comment type="caution">
    <text evidence="15">The sequence shown here is derived from an EMBL/GenBank/DDBJ whole genome shotgun (WGS) entry which is preliminary data.</text>
</comment>
<dbReference type="GO" id="GO:0005509">
    <property type="term" value="F:calcium ion binding"/>
    <property type="evidence" value="ECO:0007669"/>
    <property type="project" value="InterPro"/>
</dbReference>
<feature type="transmembrane region" description="Helical" evidence="13">
    <location>
        <begin position="118"/>
        <end position="140"/>
    </location>
</feature>
<reference evidence="15" key="1">
    <citation type="submission" date="2021-02" db="EMBL/GenBank/DDBJ databases">
        <authorList>
            <person name="Dougan E. K."/>
            <person name="Rhodes N."/>
            <person name="Thang M."/>
            <person name="Chan C."/>
        </authorList>
    </citation>
    <scope>NUCLEOTIDE SEQUENCE</scope>
</reference>
<keyword evidence="8 13" id="KW-1133">Transmembrane helix</keyword>
<evidence type="ECO:0000256" key="8">
    <source>
        <dbReference type="ARBA" id="ARBA00022989"/>
    </source>
</evidence>
<dbReference type="GO" id="GO:0098703">
    <property type="term" value="P:calcium ion import across plasma membrane"/>
    <property type="evidence" value="ECO:0007669"/>
    <property type="project" value="TreeGrafter"/>
</dbReference>
<evidence type="ECO:0000256" key="4">
    <source>
        <dbReference type="ARBA" id="ARBA00022673"/>
    </source>
</evidence>
<dbReference type="InterPro" id="IPR011992">
    <property type="entry name" value="EF-hand-dom_pair"/>
</dbReference>
<sequence>MATGLKILRMVRLARILRIVKVVRFFSELRVMVNGVIGSAKSLVWALLLLLLVNFLFGVLVMQLSVEYLETVDSNAELLGYFGSLPRTMLTLYESVSGGIDWNNAVTTLRPVGSWMEYIFSAYVFFTVFCCMNIVTGIFVDNAKALKIADEEAMHHEAMKERQKWIVEVADLFSRISEEHEGQLTKQQFVYHLSNSDRIATCFSHLGINTETTNTDELWDLFDMDDNGRIDQDEFAMGIRQFHGTARSIDLFKMRREVKEVLRLVKEVTLQ</sequence>
<protein>
    <submittedName>
        <fullName evidence="15">Cacna1e protein</fullName>
    </submittedName>
</protein>
<dbReference type="PANTHER" id="PTHR45628:SF7">
    <property type="entry name" value="VOLTAGE-DEPENDENT CALCIUM CHANNEL TYPE A SUBUNIT ALPHA-1"/>
    <property type="match status" value="1"/>
</dbReference>
<keyword evidence="16" id="KW-1185">Reference proteome</keyword>
<keyword evidence="9" id="KW-0406">Ion transport</keyword>
<feature type="domain" description="EF-hand" evidence="14">
    <location>
        <begin position="210"/>
        <end position="245"/>
    </location>
</feature>
<evidence type="ECO:0000256" key="9">
    <source>
        <dbReference type="ARBA" id="ARBA00023065"/>
    </source>
</evidence>
<dbReference type="PANTHER" id="PTHR45628">
    <property type="entry name" value="VOLTAGE-DEPENDENT CALCIUM CHANNEL TYPE A SUBUNIT ALPHA-1"/>
    <property type="match status" value="1"/>
</dbReference>